<feature type="non-terminal residue" evidence="2">
    <location>
        <position position="63"/>
    </location>
</feature>
<gene>
    <name evidence="2" type="ORF">AVDCRST_MAG40-3210</name>
</gene>
<protein>
    <submittedName>
        <fullName evidence="2">Uncharacterized protein</fullName>
    </submittedName>
</protein>
<feature type="compositionally biased region" description="Low complexity" evidence="1">
    <location>
        <begin position="16"/>
        <end position="34"/>
    </location>
</feature>
<dbReference type="EMBL" id="CADCTX010000883">
    <property type="protein sequence ID" value="CAA9356660.1"/>
    <property type="molecule type" value="Genomic_DNA"/>
</dbReference>
<accession>A0A6J4MF00</accession>
<reference evidence="2" key="1">
    <citation type="submission" date="2020-02" db="EMBL/GenBank/DDBJ databases">
        <authorList>
            <person name="Meier V. D."/>
        </authorList>
    </citation>
    <scope>NUCLEOTIDE SEQUENCE</scope>
    <source>
        <strain evidence="2">AVDCRST_MAG40</strain>
    </source>
</reference>
<proteinExistence type="predicted"/>
<feature type="non-terminal residue" evidence="2">
    <location>
        <position position="1"/>
    </location>
</feature>
<evidence type="ECO:0000313" key="2">
    <source>
        <dbReference type="EMBL" id="CAA9356660.1"/>
    </source>
</evidence>
<organism evidence="2">
    <name type="scientific">uncultured Gemmatimonadaceae bacterium</name>
    <dbReference type="NCBI Taxonomy" id="246130"/>
    <lineage>
        <taxon>Bacteria</taxon>
        <taxon>Pseudomonadati</taxon>
        <taxon>Gemmatimonadota</taxon>
        <taxon>Gemmatimonadia</taxon>
        <taxon>Gemmatimonadales</taxon>
        <taxon>Gemmatimonadaceae</taxon>
        <taxon>environmental samples</taxon>
    </lineage>
</organism>
<feature type="region of interest" description="Disordered" evidence="1">
    <location>
        <begin position="16"/>
        <end position="44"/>
    </location>
</feature>
<name>A0A6J4MF00_9BACT</name>
<evidence type="ECO:0000256" key="1">
    <source>
        <dbReference type="SAM" id="MobiDB-lite"/>
    </source>
</evidence>
<dbReference type="AlphaFoldDB" id="A0A6J4MF00"/>
<sequence length="63" mass="6479">RGRDARPVVVGAVPRRARAGAARRAGPAGAARAPPGRRPLRVGDGGARLRALGRERHRAVGAV</sequence>